<proteinExistence type="predicted"/>
<sequence length="40" mass="4643">MEFKLKHSRIYSEMMDTSSSLPILRLYCFISVALVAQDSM</sequence>
<accession>A0A0E9UFU6</accession>
<protein>
    <submittedName>
        <fullName evidence="1">Uncharacterized protein</fullName>
    </submittedName>
</protein>
<name>A0A0E9UFU6_ANGAN</name>
<dbReference type="EMBL" id="GBXM01044789">
    <property type="protein sequence ID" value="JAH63788.1"/>
    <property type="molecule type" value="Transcribed_RNA"/>
</dbReference>
<organism evidence="1">
    <name type="scientific">Anguilla anguilla</name>
    <name type="common">European freshwater eel</name>
    <name type="synonym">Muraena anguilla</name>
    <dbReference type="NCBI Taxonomy" id="7936"/>
    <lineage>
        <taxon>Eukaryota</taxon>
        <taxon>Metazoa</taxon>
        <taxon>Chordata</taxon>
        <taxon>Craniata</taxon>
        <taxon>Vertebrata</taxon>
        <taxon>Euteleostomi</taxon>
        <taxon>Actinopterygii</taxon>
        <taxon>Neopterygii</taxon>
        <taxon>Teleostei</taxon>
        <taxon>Anguilliformes</taxon>
        <taxon>Anguillidae</taxon>
        <taxon>Anguilla</taxon>
    </lineage>
</organism>
<reference evidence="1" key="2">
    <citation type="journal article" date="2015" name="Fish Shellfish Immunol.">
        <title>Early steps in the European eel (Anguilla anguilla)-Vibrio vulnificus interaction in the gills: Role of the RtxA13 toxin.</title>
        <authorList>
            <person name="Callol A."/>
            <person name="Pajuelo D."/>
            <person name="Ebbesson L."/>
            <person name="Teles M."/>
            <person name="MacKenzie S."/>
            <person name="Amaro C."/>
        </authorList>
    </citation>
    <scope>NUCLEOTIDE SEQUENCE</scope>
</reference>
<reference evidence="1" key="1">
    <citation type="submission" date="2014-11" db="EMBL/GenBank/DDBJ databases">
        <authorList>
            <person name="Amaro Gonzalez C."/>
        </authorList>
    </citation>
    <scope>NUCLEOTIDE SEQUENCE</scope>
</reference>
<dbReference type="AlphaFoldDB" id="A0A0E9UFU6"/>
<evidence type="ECO:0000313" key="1">
    <source>
        <dbReference type="EMBL" id="JAH63788.1"/>
    </source>
</evidence>